<feature type="domain" description="CAAX prenyl protease 2/Lysostaphin resistance protein A-like" evidence="2">
    <location>
        <begin position="142"/>
        <end position="241"/>
    </location>
</feature>
<reference evidence="4" key="1">
    <citation type="submission" date="2023-07" db="EMBL/GenBank/DDBJ databases">
        <title>Whole genome shotgun sequence of Streptomyces nojiriensis NBRC 13794.</title>
        <authorList>
            <person name="Komaki H."/>
            <person name="Tamura T."/>
        </authorList>
    </citation>
    <scope>NUCLEOTIDE SEQUENCE [LARGE SCALE GENOMIC DNA]</scope>
    <source>
        <strain evidence="4">NBRC 13794</strain>
    </source>
</reference>
<dbReference type="GeneID" id="95587954"/>
<evidence type="ECO:0000313" key="4">
    <source>
        <dbReference type="Proteomes" id="UP000613974"/>
    </source>
</evidence>
<organism evidence="3 4">
    <name type="scientific">Streptomyces nojiriensis</name>
    <dbReference type="NCBI Taxonomy" id="66374"/>
    <lineage>
        <taxon>Bacteria</taxon>
        <taxon>Bacillati</taxon>
        <taxon>Actinomycetota</taxon>
        <taxon>Actinomycetes</taxon>
        <taxon>Kitasatosporales</taxon>
        <taxon>Streptomycetaceae</taxon>
        <taxon>Streptomyces</taxon>
    </lineage>
</organism>
<keyword evidence="4" id="KW-1185">Reference proteome</keyword>
<feature type="transmembrane region" description="Helical" evidence="1">
    <location>
        <begin position="132"/>
        <end position="150"/>
    </location>
</feature>
<dbReference type="EMBL" id="BNEC01000005">
    <property type="protein sequence ID" value="GHI69694.1"/>
    <property type="molecule type" value="Genomic_DNA"/>
</dbReference>
<feature type="transmembrane region" description="Helical" evidence="1">
    <location>
        <begin position="91"/>
        <end position="112"/>
    </location>
</feature>
<keyword evidence="1" id="KW-0472">Membrane</keyword>
<dbReference type="PANTHER" id="PTHR36435:SF1">
    <property type="entry name" value="CAAX AMINO TERMINAL PROTEASE FAMILY PROTEIN"/>
    <property type="match status" value="1"/>
</dbReference>
<gene>
    <name evidence="3" type="ORF">Snoj_36120</name>
</gene>
<dbReference type="Proteomes" id="UP000613974">
    <property type="component" value="Unassembled WGS sequence"/>
</dbReference>
<sequence>MANVRRPAVPDAQAAEPTAPVGGLHPLTVLCIGVLVTAVALPESWQGWPYAPFPVFHACLAIVIPLWFRVRPTGRPWPEIRAHLPKQGRPFAAAIAFIGGFILLYSLAMTVLDKTRDPAWNLLATYGKFADLYAARYGSWFALIIVYVFLGLWPMFGEELFYRGFLQGSLLGRYSLPIASVLTSTLFGLRHSAQLVYLLPAYPYVAGAAYFVWAFGVSMIWCWVHARTGSLWLCMATHGVNIVLAPIVVALVVW</sequence>
<feature type="transmembrane region" description="Helical" evidence="1">
    <location>
        <begin position="201"/>
        <end position="224"/>
    </location>
</feature>
<dbReference type="InterPro" id="IPR052710">
    <property type="entry name" value="CAAX_protease"/>
</dbReference>
<evidence type="ECO:0000256" key="1">
    <source>
        <dbReference type="SAM" id="Phobius"/>
    </source>
</evidence>
<name>A0ABQ3SNK4_9ACTN</name>
<comment type="caution">
    <text evidence="3">The sequence shown here is derived from an EMBL/GenBank/DDBJ whole genome shotgun (WGS) entry which is preliminary data.</text>
</comment>
<evidence type="ECO:0000259" key="2">
    <source>
        <dbReference type="Pfam" id="PF02517"/>
    </source>
</evidence>
<dbReference type="RefSeq" id="WP_189742215.1">
    <property type="nucleotide sequence ID" value="NZ_BMRL01000011.1"/>
</dbReference>
<keyword evidence="1" id="KW-1133">Transmembrane helix</keyword>
<dbReference type="InterPro" id="IPR003675">
    <property type="entry name" value="Rce1/LyrA-like_dom"/>
</dbReference>
<accession>A0ABQ3SNK4</accession>
<protein>
    <recommendedName>
        <fullName evidence="2">CAAX prenyl protease 2/Lysostaphin resistance protein A-like domain-containing protein</fullName>
    </recommendedName>
</protein>
<feature type="transmembrane region" description="Helical" evidence="1">
    <location>
        <begin position="231"/>
        <end position="253"/>
    </location>
</feature>
<feature type="transmembrane region" description="Helical" evidence="1">
    <location>
        <begin position="53"/>
        <end position="70"/>
    </location>
</feature>
<dbReference type="PANTHER" id="PTHR36435">
    <property type="entry name" value="SLR1288 PROTEIN"/>
    <property type="match status" value="1"/>
</dbReference>
<dbReference type="Pfam" id="PF02517">
    <property type="entry name" value="Rce1-like"/>
    <property type="match status" value="1"/>
</dbReference>
<feature type="transmembrane region" description="Helical" evidence="1">
    <location>
        <begin position="171"/>
        <end position="189"/>
    </location>
</feature>
<keyword evidence="1" id="KW-0812">Transmembrane</keyword>
<feature type="transmembrane region" description="Helical" evidence="1">
    <location>
        <begin position="21"/>
        <end position="41"/>
    </location>
</feature>
<proteinExistence type="predicted"/>
<evidence type="ECO:0000313" key="3">
    <source>
        <dbReference type="EMBL" id="GHI69694.1"/>
    </source>
</evidence>